<proteinExistence type="predicted"/>
<reference evidence="1 2" key="1">
    <citation type="journal article" date="2019" name="Int. J. Syst. Evol. Microbiol.">
        <title>The Global Catalogue of Microorganisms (GCM) 10K type strain sequencing project: providing services to taxonomists for standard genome sequencing and annotation.</title>
        <authorList>
            <consortium name="The Broad Institute Genomics Platform"/>
            <consortium name="The Broad Institute Genome Sequencing Center for Infectious Disease"/>
            <person name="Wu L."/>
            <person name="Ma J."/>
        </authorList>
    </citation>
    <scope>NUCLEOTIDE SEQUENCE [LARGE SCALE GENOMIC DNA]</scope>
    <source>
        <strain evidence="1 2">JCM 15313</strain>
    </source>
</reference>
<comment type="caution">
    <text evidence="1">The sequence shown here is derived from an EMBL/GenBank/DDBJ whole genome shotgun (WGS) entry which is preliminary data.</text>
</comment>
<protein>
    <submittedName>
        <fullName evidence="1">Uncharacterized protein</fullName>
    </submittedName>
</protein>
<gene>
    <name evidence="1" type="ORF">GCM10009799_39210</name>
</gene>
<sequence length="40" mass="4458">MYTVRLSEIAAKQASELPDELLEGSLQFLDLVALHLTWVG</sequence>
<keyword evidence="2" id="KW-1185">Reference proteome</keyword>
<organism evidence="1 2">
    <name type="scientific">Nocardiopsis rhodophaea</name>
    <dbReference type="NCBI Taxonomy" id="280238"/>
    <lineage>
        <taxon>Bacteria</taxon>
        <taxon>Bacillati</taxon>
        <taxon>Actinomycetota</taxon>
        <taxon>Actinomycetes</taxon>
        <taxon>Streptosporangiales</taxon>
        <taxon>Nocardiopsidaceae</taxon>
        <taxon>Nocardiopsis</taxon>
    </lineage>
</organism>
<dbReference type="EMBL" id="BAAAPC010000018">
    <property type="protein sequence ID" value="GAA2007811.1"/>
    <property type="molecule type" value="Genomic_DNA"/>
</dbReference>
<evidence type="ECO:0000313" key="1">
    <source>
        <dbReference type="EMBL" id="GAA2007811.1"/>
    </source>
</evidence>
<evidence type="ECO:0000313" key="2">
    <source>
        <dbReference type="Proteomes" id="UP001501585"/>
    </source>
</evidence>
<accession>A0ABN2TFP7</accession>
<name>A0ABN2TFP7_9ACTN</name>
<dbReference type="RefSeq" id="WP_344102549.1">
    <property type="nucleotide sequence ID" value="NZ_BAAAPC010000018.1"/>
</dbReference>
<dbReference type="Proteomes" id="UP001501585">
    <property type="component" value="Unassembled WGS sequence"/>
</dbReference>